<name>A0A829Q543_9MYCO</name>
<protein>
    <submittedName>
        <fullName evidence="1">Uncharacterized protein</fullName>
    </submittedName>
</protein>
<organism evidence="1 2">
    <name type="scientific">Mycobacteroides abscessus 21</name>
    <dbReference type="NCBI Taxonomy" id="1299324"/>
    <lineage>
        <taxon>Bacteria</taxon>
        <taxon>Bacillati</taxon>
        <taxon>Actinomycetota</taxon>
        <taxon>Actinomycetes</taxon>
        <taxon>Mycobacteriales</taxon>
        <taxon>Mycobacteriaceae</taxon>
        <taxon>Mycobacteroides</taxon>
        <taxon>Mycobacteroides abscessus</taxon>
    </lineage>
</organism>
<sequence length="60" mass="6296">MNVSPGSVADAAIAYRCRHGGMGGDGKPRLRIGLRRYGATIFVRPSLPHIAAARHAQLAG</sequence>
<evidence type="ECO:0000313" key="1">
    <source>
        <dbReference type="EMBL" id="EUA47404.1"/>
    </source>
</evidence>
<comment type="caution">
    <text evidence="1">The sequence shown here is derived from an EMBL/GenBank/DDBJ whole genome shotgun (WGS) entry which is preliminary data.</text>
</comment>
<dbReference type="Proteomes" id="UP000020103">
    <property type="component" value="Unassembled WGS sequence"/>
</dbReference>
<evidence type="ECO:0000313" key="2">
    <source>
        <dbReference type="Proteomes" id="UP000020103"/>
    </source>
</evidence>
<accession>A0A829Q543</accession>
<gene>
    <name evidence="1" type="ORF">I543_5026</name>
</gene>
<reference evidence="1 2" key="1">
    <citation type="submission" date="2013-12" db="EMBL/GenBank/DDBJ databases">
        <authorList>
            <person name="Madinger N."/>
            <person name="Lenaerts A."/>
            <person name="Ordway D."/>
            <person name="DeGroote M.A."/>
            <person name="Parker T."/>
            <person name="Sizemore C."/>
            <person name="Tallon L.J."/>
            <person name="Sadzewicz L.K."/>
            <person name="Sengamalay N."/>
            <person name="Fraser C.M."/>
            <person name="Hine E."/>
            <person name="Shefchek K.A."/>
            <person name="Das S.P."/>
            <person name="Tettelin H."/>
        </authorList>
    </citation>
    <scope>NUCLEOTIDE SEQUENCE [LARGE SCALE GENOMIC DNA]</scope>
    <source>
        <strain evidence="1 2">21</strain>
    </source>
</reference>
<dbReference type="EMBL" id="JAOF01000001">
    <property type="protein sequence ID" value="EUA47404.1"/>
    <property type="molecule type" value="Genomic_DNA"/>
</dbReference>
<dbReference type="AlphaFoldDB" id="A0A829Q543"/>
<proteinExistence type="predicted"/>